<dbReference type="GO" id="GO:0046404">
    <property type="term" value="F:ATP-dependent polydeoxyribonucleotide 5'-hydroxyl-kinase activity"/>
    <property type="evidence" value="ECO:0007669"/>
    <property type="project" value="TreeGrafter"/>
</dbReference>
<proteinExistence type="predicted"/>
<dbReference type="GO" id="GO:0006281">
    <property type="term" value="P:DNA repair"/>
    <property type="evidence" value="ECO:0007669"/>
    <property type="project" value="TreeGrafter"/>
</dbReference>
<reference evidence="2" key="1">
    <citation type="journal article" date="2021" name="Genome Biol. Evol.">
        <title>The assembled and annotated genome of the fairy-ring fungus Marasmius oreades.</title>
        <authorList>
            <person name="Hiltunen M."/>
            <person name="Ament-Velasquez S.L."/>
            <person name="Johannesson H."/>
        </authorList>
    </citation>
    <scope>NUCLEOTIDE SEQUENCE</scope>
    <source>
        <strain evidence="2">03SP1</strain>
    </source>
</reference>
<dbReference type="OrthoDB" id="3512845at2759"/>
<organism evidence="2 3">
    <name type="scientific">Marasmius oreades</name>
    <name type="common">fairy-ring Marasmius</name>
    <dbReference type="NCBI Taxonomy" id="181124"/>
    <lineage>
        <taxon>Eukaryota</taxon>
        <taxon>Fungi</taxon>
        <taxon>Dikarya</taxon>
        <taxon>Basidiomycota</taxon>
        <taxon>Agaricomycotina</taxon>
        <taxon>Agaricomycetes</taxon>
        <taxon>Agaricomycetidae</taxon>
        <taxon>Agaricales</taxon>
        <taxon>Marasmiineae</taxon>
        <taxon>Marasmiaceae</taxon>
        <taxon>Marasmius</taxon>
    </lineage>
</organism>
<keyword evidence="3" id="KW-1185">Reference proteome</keyword>
<dbReference type="Pfam" id="PF13671">
    <property type="entry name" value="AAA_33"/>
    <property type="match status" value="1"/>
</dbReference>
<dbReference type="PANTHER" id="PTHR12083">
    <property type="entry name" value="BIFUNCTIONAL POLYNUCLEOTIDE PHOSPHATASE/KINASE"/>
    <property type="match status" value="1"/>
</dbReference>
<dbReference type="GeneID" id="66076507"/>
<dbReference type="PANTHER" id="PTHR12083:SF9">
    <property type="entry name" value="BIFUNCTIONAL POLYNUCLEOTIDE PHOSPHATASE_KINASE"/>
    <property type="match status" value="1"/>
</dbReference>
<dbReference type="InterPro" id="IPR027417">
    <property type="entry name" value="P-loop_NTPase"/>
</dbReference>
<feature type="compositionally biased region" description="Basic residues" evidence="1">
    <location>
        <begin position="308"/>
        <end position="321"/>
    </location>
</feature>
<dbReference type="SUPFAM" id="SSF52540">
    <property type="entry name" value="P-loop containing nucleoside triphosphate hydrolases"/>
    <property type="match status" value="1"/>
</dbReference>
<accession>A0A9P7UVT0</accession>
<evidence type="ECO:0000256" key="1">
    <source>
        <dbReference type="SAM" id="MobiDB-lite"/>
    </source>
</evidence>
<gene>
    <name evidence="2" type="ORF">E1B28_007431</name>
</gene>
<protein>
    <recommendedName>
        <fullName evidence="4">P-loop containing nucleoside triphosphate hydrolase protein</fullName>
    </recommendedName>
</protein>
<dbReference type="KEGG" id="more:E1B28_007431"/>
<comment type="caution">
    <text evidence="2">The sequence shown here is derived from an EMBL/GenBank/DDBJ whole genome shotgun (WGS) entry which is preliminary data.</text>
</comment>
<name>A0A9P7UVT0_9AGAR</name>
<dbReference type="GO" id="GO:0003690">
    <property type="term" value="F:double-stranded DNA binding"/>
    <property type="evidence" value="ECO:0007669"/>
    <property type="project" value="TreeGrafter"/>
</dbReference>
<dbReference type="AlphaFoldDB" id="A0A9P7UVT0"/>
<feature type="compositionally biased region" description="Basic and acidic residues" evidence="1">
    <location>
        <begin position="336"/>
        <end position="346"/>
    </location>
</feature>
<evidence type="ECO:0008006" key="4">
    <source>
        <dbReference type="Google" id="ProtNLM"/>
    </source>
</evidence>
<evidence type="ECO:0000313" key="2">
    <source>
        <dbReference type="EMBL" id="KAG7093784.1"/>
    </source>
</evidence>
<dbReference type="EMBL" id="CM032184">
    <property type="protein sequence ID" value="KAG7093784.1"/>
    <property type="molecule type" value="Genomic_DNA"/>
</dbReference>
<dbReference type="Gene3D" id="3.40.50.300">
    <property type="entry name" value="P-loop containing nucleotide triphosphate hydrolases"/>
    <property type="match status" value="1"/>
</dbReference>
<dbReference type="RefSeq" id="XP_043010254.1">
    <property type="nucleotide sequence ID" value="XM_043152168.1"/>
</dbReference>
<feature type="region of interest" description="Disordered" evidence="1">
    <location>
        <begin position="300"/>
        <end position="356"/>
    </location>
</feature>
<sequence>MEGSPIGGRLRACAVGTELRQRVKLANPTFTYILSPAAALRPFDSLTYLTRLYSQNTFLPRNCELARNQKLFSEVGKAGTDLMVDQPHGEHSEETKEKVVLILVGLIGSGKSTFAEALARHFANFQRCSQDDLGDRQAVEELARQSLRQGLSVCIDRTNFNASQRRYWIDIAREFPGTSIWVIVFNTPYEECAARIRKRVSHPTIKNVEQGISVLARFASDFRTPQAEEGFDRMISIETMSYLEPVYSRTDVADILKRLRDSPQLYSPRIIIASSHLAIPNNAVGRGPFDTLTMFLGRNSDYPMPQNSHRRPQHHRGRGRRGAWQPSAMGSSSPRIHNDTLPERRQGGPTYFQSVD</sequence>
<dbReference type="Proteomes" id="UP001049176">
    <property type="component" value="Chromosome 4"/>
</dbReference>
<evidence type="ECO:0000313" key="3">
    <source>
        <dbReference type="Proteomes" id="UP001049176"/>
    </source>
</evidence>
<dbReference type="GO" id="GO:0046403">
    <property type="term" value="F:polynucleotide 3'-phosphatase activity"/>
    <property type="evidence" value="ECO:0007669"/>
    <property type="project" value="TreeGrafter"/>
</dbReference>